<dbReference type="InterPro" id="IPR002528">
    <property type="entry name" value="MATE_fam"/>
</dbReference>
<comment type="similarity">
    <text evidence="2">Belongs to the multi antimicrobial extrusion (MATE) (TC 2.A.66.1) family. MepA subfamily.</text>
</comment>
<name>G5GK27_9FIRM</name>
<evidence type="ECO:0000256" key="4">
    <source>
        <dbReference type="ARBA" id="ARBA00022448"/>
    </source>
</evidence>
<dbReference type="PIRSF" id="PIRSF006603">
    <property type="entry name" value="DinF"/>
    <property type="match status" value="1"/>
</dbReference>
<dbReference type="InterPro" id="IPR051327">
    <property type="entry name" value="MATE_MepA_subfamily"/>
</dbReference>
<keyword evidence="4" id="KW-0813">Transport</keyword>
<reference evidence="11 12" key="1">
    <citation type="submission" date="2011-08" db="EMBL/GenBank/DDBJ databases">
        <title>The Genome Sequence of Johnsonella ignava ATCC 51276.</title>
        <authorList>
            <consortium name="The Broad Institute Genome Sequencing Platform"/>
            <person name="Earl A."/>
            <person name="Ward D."/>
            <person name="Feldgarden M."/>
            <person name="Gevers D."/>
            <person name="Izard J."/>
            <person name="Blanton J.M."/>
            <person name="Baranova O.V."/>
            <person name="Dewhirst F.E."/>
            <person name="Young S.K."/>
            <person name="Zeng Q."/>
            <person name="Gargeya S."/>
            <person name="Fitzgerald M."/>
            <person name="Haas B."/>
            <person name="Abouelleil A."/>
            <person name="Alvarado L."/>
            <person name="Arachchi H.M."/>
            <person name="Berlin A."/>
            <person name="Brown A."/>
            <person name="Chapman S.B."/>
            <person name="Chen Z."/>
            <person name="Dunbar C."/>
            <person name="Freedman E."/>
            <person name="Gearin G."/>
            <person name="Gellesch M."/>
            <person name="Goldberg J."/>
            <person name="Griggs A."/>
            <person name="Gujja S."/>
            <person name="Heiman D."/>
            <person name="Howarth C."/>
            <person name="Larson L."/>
            <person name="Lui A."/>
            <person name="MacDonald P.J.P."/>
            <person name="Montmayeur A."/>
            <person name="Murphy C."/>
            <person name="Neiman D."/>
            <person name="Pearson M."/>
            <person name="Priest M."/>
            <person name="Roberts A."/>
            <person name="Saif S."/>
            <person name="Shea T."/>
            <person name="Shenoy N."/>
            <person name="Sisk P."/>
            <person name="Stolte C."/>
            <person name="Sykes S."/>
            <person name="Wortman J."/>
            <person name="Nusbaum C."/>
            <person name="Birren B."/>
        </authorList>
    </citation>
    <scope>NUCLEOTIDE SEQUENCE [LARGE SCALE GENOMIC DNA]</scope>
    <source>
        <strain evidence="11 12">ATCC 51276</strain>
    </source>
</reference>
<evidence type="ECO:0000256" key="1">
    <source>
        <dbReference type="ARBA" id="ARBA00004651"/>
    </source>
</evidence>
<keyword evidence="6 10" id="KW-0812">Transmembrane</keyword>
<dbReference type="EMBL" id="ACZL01000032">
    <property type="protein sequence ID" value="EHI54905.1"/>
    <property type="molecule type" value="Genomic_DNA"/>
</dbReference>
<dbReference type="GO" id="GO:0046677">
    <property type="term" value="P:response to antibiotic"/>
    <property type="evidence" value="ECO:0007669"/>
    <property type="project" value="UniProtKB-KW"/>
</dbReference>
<evidence type="ECO:0000256" key="9">
    <source>
        <dbReference type="ARBA" id="ARBA00023251"/>
    </source>
</evidence>
<sequence>MEIYDRRNTVNKEKEMILKENLWKVCYRLSLPAIIAMVLYGLNVIFDGVFVGRLVGKTAFAGISIVYPLTQLSLGLGSLVGVGAGSYLSILLGEDDRETQGKIVGNANLISIVVTVIMMFFGFVFMTPLLQSIGADGETLYYAISYFRITLIGSIFWIVGLAYNMIVRAEGKMKTAAVMMGIGLIVNIISNYIFMKIFNMGVAGAAWGTNIGMFVYALLFVIYCKRGKASFNSNIFTVRADKEIIKEIVSLGMSSLIMSVMGIIQGVIILRAFKSYGSELDITFYGAVFRIFNFSLTPIYGLMRALQPVAGINYGAEKYERSISSFKIFSFVALIIMLPFWLVSMINPRLVMGSMLPQVNFNEQYIFSFRIFMSIAPLLSITMTAMTFWPSIKKATPAMVIGLGRQLFLYIPLMIILPRIFGVQSIYVGSFAIDVFLSIIVILVLLKDFKDLRKLKPEGRY</sequence>
<dbReference type="GO" id="GO:0005886">
    <property type="term" value="C:plasma membrane"/>
    <property type="evidence" value="ECO:0007669"/>
    <property type="project" value="UniProtKB-SubCell"/>
</dbReference>
<keyword evidence="7 10" id="KW-1133">Transmembrane helix</keyword>
<dbReference type="AlphaFoldDB" id="G5GK27"/>
<dbReference type="GO" id="GO:0042910">
    <property type="term" value="F:xenobiotic transmembrane transporter activity"/>
    <property type="evidence" value="ECO:0007669"/>
    <property type="project" value="InterPro"/>
</dbReference>
<keyword evidence="5" id="KW-1003">Cell membrane</keyword>
<feature type="transmembrane region" description="Helical" evidence="10">
    <location>
        <begin position="426"/>
        <end position="446"/>
    </location>
</feature>
<evidence type="ECO:0000256" key="7">
    <source>
        <dbReference type="ARBA" id="ARBA00022989"/>
    </source>
</evidence>
<keyword evidence="12" id="KW-1185">Reference proteome</keyword>
<dbReference type="InterPro" id="IPR048279">
    <property type="entry name" value="MdtK-like"/>
</dbReference>
<dbReference type="Pfam" id="PF01554">
    <property type="entry name" value="MatE"/>
    <property type="match status" value="2"/>
</dbReference>
<feature type="transmembrane region" description="Helical" evidence="10">
    <location>
        <begin position="139"/>
        <end position="163"/>
    </location>
</feature>
<comment type="caution">
    <text evidence="11">The sequence shown here is derived from an EMBL/GenBank/DDBJ whole genome shotgun (WGS) entry which is preliminary data.</text>
</comment>
<dbReference type="Proteomes" id="UP000003011">
    <property type="component" value="Unassembled WGS sequence"/>
</dbReference>
<dbReference type="HOGENOM" id="CLU_012893_0_0_9"/>
<feature type="transmembrane region" description="Helical" evidence="10">
    <location>
        <begin position="66"/>
        <end position="91"/>
    </location>
</feature>
<dbReference type="CDD" id="cd13143">
    <property type="entry name" value="MATE_MepA_like"/>
    <property type="match status" value="1"/>
</dbReference>
<feature type="transmembrane region" description="Helical" evidence="10">
    <location>
        <begin position="400"/>
        <end position="420"/>
    </location>
</feature>
<dbReference type="eggNOG" id="COG0534">
    <property type="taxonomic scope" value="Bacteria"/>
</dbReference>
<dbReference type="STRING" id="679200.HMPREF9333_01917"/>
<evidence type="ECO:0000313" key="11">
    <source>
        <dbReference type="EMBL" id="EHI54905.1"/>
    </source>
</evidence>
<gene>
    <name evidence="11" type="ORF">HMPREF9333_01917</name>
</gene>
<keyword evidence="8 10" id="KW-0472">Membrane</keyword>
<evidence type="ECO:0000256" key="3">
    <source>
        <dbReference type="ARBA" id="ARBA00022106"/>
    </source>
</evidence>
<evidence type="ECO:0000256" key="5">
    <source>
        <dbReference type="ARBA" id="ARBA00022475"/>
    </source>
</evidence>
<evidence type="ECO:0000256" key="6">
    <source>
        <dbReference type="ARBA" id="ARBA00022692"/>
    </source>
</evidence>
<feature type="transmembrane region" description="Helical" evidence="10">
    <location>
        <begin position="200"/>
        <end position="223"/>
    </location>
</feature>
<feature type="transmembrane region" description="Helical" evidence="10">
    <location>
        <begin position="366"/>
        <end position="388"/>
    </location>
</feature>
<dbReference type="GO" id="GO:0015297">
    <property type="term" value="F:antiporter activity"/>
    <property type="evidence" value="ECO:0007669"/>
    <property type="project" value="InterPro"/>
</dbReference>
<proteinExistence type="inferred from homology"/>
<evidence type="ECO:0000313" key="12">
    <source>
        <dbReference type="Proteomes" id="UP000003011"/>
    </source>
</evidence>
<keyword evidence="9" id="KW-0046">Antibiotic resistance</keyword>
<accession>G5GK27</accession>
<evidence type="ECO:0000256" key="10">
    <source>
        <dbReference type="SAM" id="Phobius"/>
    </source>
</evidence>
<feature type="transmembrane region" description="Helical" evidence="10">
    <location>
        <begin position="25"/>
        <end position="46"/>
    </location>
</feature>
<dbReference type="PANTHER" id="PTHR43823:SF3">
    <property type="entry name" value="MULTIDRUG EXPORT PROTEIN MEPA"/>
    <property type="match status" value="1"/>
</dbReference>
<dbReference type="PATRIC" id="fig|679200.3.peg.2024"/>
<dbReference type="PANTHER" id="PTHR43823">
    <property type="entry name" value="SPORULATION PROTEIN YKVU"/>
    <property type="match status" value="1"/>
</dbReference>
<dbReference type="InterPro" id="IPR045070">
    <property type="entry name" value="MATE_MepA-like"/>
</dbReference>
<feature type="transmembrane region" description="Helical" evidence="10">
    <location>
        <begin position="103"/>
        <end position="127"/>
    </location>
</feature>
<organism evidence="11 12">
    <name type="scientific">Johnsonella ignava ATCC 51276</name>
    <dbReference type="NCBI Taxonomy" id="679200"/>
    <lineage>
        <taxon>Bacteria</taxon>
        <taxon>Bacillati</taxon>
        <taxon>Bacillota</taxon>
        <taxon>Clostridia</taxon>
        <taxon>Lachnospirales</taxon>
        <taxon>Lachnospiraceae</taxon>
        <taxon>Johnsonella</taxon>
    </lineage>
</organism>
<comment type="subcellular location">
    <subcellularLocation>
        <location evidence="1">Cell membrane</location>
        <topology evidence="1">Multi-pass membrane protein</topology>
    </subcellularLocation>
</comment>
<feature type="transmembrane region" description="Helical" evidence="10">
    <location>
        <begin position="175"/>
        <end position="194"/>
    </location>
</feature>
<evidence type="ECO:0000256" key="8">
    <source>
        <dbReference type="ARBA" id="ARBA00023136"/>
    </source>
</evidence>
<feature type="transmembrane region" description="Helical" evidence="10">
    <location>
        <begin position="324"/>
        <end position="346"/>
    </location>
</feature>
<feature type="transmembrane region" description="Helical" evidence="10">
    <location>
        <begin position="244"/>
        <end position="270"/>
    </location>
</feature>
<feature type="transmembrane region" description="Helical" evidence="10">
    <location>
        <begin position="282"/>
        <end position="303"/>
    </location>
</feature>
<evidence type="ECO:0000256" key="2">
    <source>
        <dbReference type="ARBA" id="ARBA00008417"/>
    </source>
</evidence>
<protein>
    <recommendedName>
        <fullName evidence="3">Multidrug export protein MepA</fullName>
    </recommendedName>
</protein>